<accession>A0A1Y1Z5Q2</accession>
<sequence length="289" mass="32518">MPTLEKYLGKVYLWRYIPSLPAGLVFAGLFLIVTIAHTWKLFKTRLWFCIPFAIGGALEVIGYITRAVATNHTGELAPYLLQAIFLLLPPVLFAASLYMVYSRVVRAVKGEPFSLLTPRWTTIIFVSGDWACLNIQSLGAGMLNKPKRRHTGEIIIVGGLGLQVIVSLLFIFVSLNFSRNFAAHLRRTGGRCEVPWKACLNMLYATSAAILVRNVFRMVEYVMGEDAYLFSHEWTTYVFDGVLMLAVMVGFFRWHPSKLNIGTTRDSMVELTSGDEVMPNVENGQERKP</sequence>
<dbReference type="EMBL" id="MCFA01000124">
    <property type="protein sequence ID" value="ORY05579.1"/>
    <property type="molecule type" value="Genomic_DNA"/>
</dbReference>
<dbReference type="STRING" id="1231657.A0A1Y1Z5Q2"/>
<keyword evidence="2 5" id="KW-0812">Transmembrane</keyword>
<dbReference type="GO" id="GO:0016020">
    <property type="term" value="C:membrane"/>
    <property type="evidence" value="ECO:0007669"/>
    <property type="project" value="UniProtKB-SubCell"/>
</dbReference>
<keyword evidence="3 5" id="KW-1133">Transmembrane helix</keyword>
<evidence type="ECO:0000313" key="6">
    <source>
        <dbReference type="EMBL" id="ORY05579.1"/>
    </source>
</evidence>
<dbReference type="Proteomes" id="UP000193144">
    <property type="component" value="Unassembled WGS sequence"/>
</dbReference>
<feature type="transmembrane region" description="Helical" evidence="5">
    <location>
        <begin position="46"/>
        <end position="64"/>
    </location>
</feature>
<evidence type="ECO:0000313" key="7">
    <source>
        <dbReference type="Proteomes" id="UP000193144"/>
    </source>
</evidence>
<evidence type="ECO:0000256" key="2">
    <source>
        <dbReference type="ARBA" id="ARBA00022692"/>
    </source>
</evidence>
<feature type="transmembrane region" description="Helical" evidence="5">
    <location>
        <begin position="236"/>
        <end position="255"/>
    </location>
</feature>
<evidence type="ECO:0000256" key="4">
    <source>
        <dbReference type="ARBA" id="ARBA00023136"/>
    </source>
</evidence>
<feature type="transmembrane region" description="Helical" evidence="5">
    <location>
        <begin position="20"/>
        <end position="39"/>
    </location>
</feature>
<evidence type="ECO:0000256" key="5">
    <source>
        <dbReference type="SAM" id="Phobius"/>
    </source>
</evidence>
<name>A0A1Y1Z5Q2_9PLEO</name>
<proteinExistence type="predicted"/>
<dbReference type="OrthoDB" id="3358017at2759"/>
<gene>
    <name evidence="6" type="ORF">BCR34DRAFT_590883</name>
</gene>
<dbReference type="InterPro" id="IPR007568">
    <property type="entry name" value="RTA1"/>
</dbReference>
<comment type="subcellular location">
    <subcellularLocation>
        <location evidence="1">Membrane</location>
        <topology evidence="1">Multi-pass membrane protein</topology>
    </subcellularLocation>
</comment>
<dbReference type="AlphaFoldDB" id="A0A1Y1Z5Q2"/>
<keyword evidence="7" id="KW-1185">Reference proteome</keyword>
<feature type="transmembrane region" description="Helical" evidence="5">
    <location>
        <begin position="154"/>
        <end position="177"/>
    </location>
</feature>
<dbReference type="PANTHER" id="PTHR31465:SF27">
    <property type="entry name" value="DOMAIN PROTEIN, PUTATIVE (AFU_ORTHOLOGUE AFUA_3G01030)-RELATED"/>
    <property type="match status" value="1"/>
</dbReference>
<comment type="caution">
    <text evidence="6">The sequence shown here is derived from an EMBL/GenBank/DDBJ whole genome shotgun (WGS) entry which is preliminary data.</text>
</comment>
<dbReference type="Pfam" id="PF04479">
    <property type="entry name" value="RTA1"/>
    <property type="match status" value="1"/>
</dbReference>
<keyword evidence="4 5" id="KW-0472">Membrane</keyword>
<feature type="transmembrane region" description="Helical" evidence="5">
    <location>
        <begin position="76"/>
        <end position="101"/>
    </location>
</feature>
<dbReference type="PANTHER" id="PTHR31465">
    <property type="entry name" value="PROTEIN RTA1-RELATED"/>
    <property type="match status" value="1"/>
</dbReference>
<reference evidence="6 7" key="1">
    <citation type="submission" date="2016-07" db="EMBL/GenBank/DDBJ databases">
        <title>Pervasive Adenine N6-methylation of Active Genes in Fungi.</title>
        <authorList>
            <consortium name="DOE Joint Genome Institute"/>
            <person name="Mondo S.J."/>
            <person name="Dannebaum R.O."/>
            <person name="Kuo R.C."/>
            <person name="Labutti K."/>
            <person name="Haridas S."/>
            <person name="Kuo A."/>
            <person name="Salamov A."/>
            <person name="Ahrendt S.R."/>
            <person name="Lipzen A."/>
            <person name="Sullivan W."/>
            <person name="Andreopoulos W.B."/>
            <person name="Clum A."/>
            <person name="Lindquist E."/>
            <person name="Daum C."/>
            <person name="Ramamoorthy G.K."/>
            <person name="Gryganskyi A."/>
            <person name="Culley D."/>
            <person name="Magnuson J.K."/>
            <person name="James T.Y."/>
            <person name="O'Malley M.A."/>
            <person name="Stajich J.E."/>
            <person name="Spatafora J.W."/>
            <person name="Visel A."/>
            <person name="Grigoriev I.V."/>
        </authorList>
    </citation>
    <scope>NUCLEOTIDE SEQUENCE [LARGE SCALE GENOMIC DNA]</scope>
    <source>
        <strain evidence="6 7">CBS 115471</strain>
    </source>
</reference>
<evidence type="ECO:0000256" key="3">
    <source>
        <dbReference type="ARBA" id="ARBA00022989"/>
    </source>
</evidence>
<organism evidence="6 7">
    <name type="scientific">Clohesyomyces aquaticus</name>
    <dbReference type="NCBI Taxonomy" id="1231657"/>
    <lineage>
        <taxon>Eukaryota</taxon>
        <taxon>Fungi</taxon>
        <taxon>Dikarya</taxon>
        <taxon>Ascomycota</taxon>
        <taxon>Pezizomycotina</taxon>
        <taxon>Dothideomycetes</taxon>
        <taxon>Pleosporomycetidae</taxon>
        <taxon>Pleosporales</taxon>
        <taxon>Lindgomycetaceae</taxon>
        <taxon>Clohesyomyces</taxon>
    </lineage>
</organism>
<evidence type="ECO:0000256" key="1">
    <source>
        <dbReference type="ARBA" id="ARBA00004141"/>
    </source>
</evidence>
<protein>
    <submittedName>
        <fullName evidence="6">RTA1 like protein-domain-containing protein</fullName>
    </submittedName>
</protein>